<dbReference type="SUPFAM" id="SSF53474">
    <property type="entry name" value="alpha/beta-Hydrolases"/>
    <property type="match status" value="1"/>
</dbReference>
<comment type="caution">
    <text evidence="3">The sequence shown here is derived from an EMBL/GenBank/DDBJ whole genome shotgun (WGS) entry which is preliminary data.</text>
</comment>
<keyword evidence="3" id="KW-0378">Hydrolase</keyword>
<evidence type="ECO:0000313" key="3">
    <source>
        <dbReference type="EMBL" id="TGG81695.1"/>
    </source>
</evidence>
<dbReference type="GeneID" id="75182315"/>
<evidence type="ECO:0000259" key="2">
    <source>
        <dbReference type="Pfam" id="PF00561"/>
    </source>
</evidence>
<organism evidence="3 4">
    <name type="scientific">Streptomyces albus</name>
    <dbReference type="NCBI Taxonomy" id="1888"/>
    <lineage>
        <taxon>Bacteria</taxon>
        <taxon>Bacillati</taxon>
        <taxon>Actinomycetota</taxon>
        <taxon>Actinomycetes</taxon>
        <taxon>Kitasatosporales</taxon>
        <taxon>Streptomycetaceae</taxon>
        <taxon>Streptomyces</taxon>
    </lineage>
</organism>
<name>A0A8H1LBU2_9ACTN</name>
<dbReference type="Pfam" id="PF00561">
    <property type="entry name" value="Abhydrolase_1"/>
    <property type="match status" value="1"/>
</dbReference>
<feature type="region of interest" description="Disordered" evidence="1">
    <location>
        <begin position="179"/>
        <end position="206"/>
    </location>
</feature>
<dbReference type="Gene3D" id="3.40.50.1820">
    <property type="entry name" value="alpha/beta hydrolase"/>
    <property type="match status" value="1"/>
</dbReference>
<accession>A0A8H1LBU2</accession>
<gene>
    <name evidence="3" type="ORF">D8771_20180</name>
</gene>
<protein>
    <submittedName>
        <fullName evidence="3">Alpha/beta hydrolase</fullName>
    </submittedName>
</protein>
<proteinExistence type="predicted"/>
<feature type="region of interest" description="Disordered" evidence="1">
    <location>
        <begin position="63"/>
        <end position="85"/>
    </location>
</feature>
<sequence>MAVVERVTRTVEGAGATLTYDVHGDPAEAGADNPALLLVGSPMEASGFTTLASHFADRVVVTYDPRGTGRSPRTDGAEETTPQEHADDLRRVIEDLGAGPVELFGSSGGAVNGLALVAVRPDLVRTFVAHEPPVPAVLPDGPHALAACEDVHRTYLRSGMGPAMAKFIAVTGRTGPFPENWADEPAPDPAAFGLPTEDDGRRDDPLLGQNMRACTGYRPDFEALAAAARSTRIVLAVGKESEGQLCARAAAATAARLGLEPVVFPSHHADFLGGEFGQQGEPEAFAATLREVLAAG</sequence>
<dbReference type="InterPro" id="IPR000073">
    <property type="entry name" value="AB_hydrolase_1"/>
</dbReference>
<dbReference type="RefSeq" id="WP_016471804.1">
    <property type="nucleotide sequence ID" value="NZ_BBQG01000045.1"/>
</dbReference>
<dbReference type="GO" id="GO:0016787">
    <property type="term" value="F:hydrolase activity"/>
    <property type="evidence" value="ECO:0007669"/>
    <property type="project" value="UniProtKB-KW"/>
</dbReference>
<dbReference type="Proteomes" id="UP000298111">
    <property type="component" value="Unassembled WGS sequence"/>
</dbReference>
<feature type="compositionally biased region" description="Basic and acidic residues" evidence="1">
    <location>
        <begin position="72"/>
        <end position="85"/>
    </location>
</feature>
<dbReference type="EMBL" id="RCIY01000065">
    <property type="protein sequence ID" value="TGG81695.1"/>
    <property type="molecule type" value="Genomic_DNA"/>
</dbReference>
<dbReference type="InterPro" id="IPR029058">
    <property type="entry name" value="AB_hydrolase_fold"/>
</dbReference>
<feature type="domain" description="AB hydrolase-1" evidence="2">
    <location>
        <begin position="40"/>
        <end position="139"/>
    </location>
</feature>
<reference evidence="3 4" key="1">
    <citation type="submission" date="2018-10" db="EMBL/GenBank/DDBJ databases">
        <title>Isolation of pseudouridimycin from Streptomyces albus DSM 40763.</title>
        <authorList>
            <person name="Rosenqvist P."/>
            <person name="Metsae-Ketelae M."/>
            <person name="Virta P."/>
        </authorList>
    </citation>
    <scope>NUCLEOTIDE SEQUENCE [LARGE SCALE GENOMIC DNA]</scope>
    <source>
        <strain evidence="3 4">DSM 40763</strain>
    </source>
</reference>
<evidence type="ECO:0000313" key="4">
    <source>
        <dbReference type="Proteomes" id="UP000298111"/>
    </source>
</evidence>
<dbReference type="AlphaFoldDB" id="A0A8H1LBU2"/>
<evidence type="ECO:0000256" key="1">
    <source>
        <dbReference type="SAM" id="MobiDB-lite"/>
    </source>
</evidence>